<dbReference type="GeneID" id="54291526"/>
<sequence>MKFTTLITTLTTTSTTILAYSIPPRNADITPLHHRQQQETLQQTPKDSSKKCTFRSTHLQYCNASTPPRTSYIQIRTISLPPPPSAPQHARFVNVAAQRPGNENGYVKLENSRDVEEGYEIQGVGDLEEDEAPLRVWAEGDEMRFEYKGEVWGTGEEEREDYWCKSGVWDQTYGRLQLLLWIMMDWIPPLALTRARDH</sequence>
<feature type="chain" id="PRO_5025567060" evidence="1">
    <location>
        <begin position="20"/>
        <end position="198"/>
    </location>
</feature>
<proteinExistence type="predicted"/>
<organism evidence="2 3">
    <name type="scientific">Aaosphaeria arxii CBS 175.79</name>
    <dbReference type="NCBI Taxonomy" id="1450172"/>
    <lineage>
        <taxon>Eukaryota</taxon>
        <taxon>Fungi</taxon>
        <taxon>Dikarya</taxon>
        <taxon>Ascomycota</taxon>
        <taxon>Pezizomycotina</taxon>
        <taxon>Dothideomycetes</taxon>
        <taxon>Pleosporomycetidae</taxon>
        <taxon>Pleosporales</taxon>
        <taxon>Pleosporales incertae sedis</taxon>
        <taxon>Aaosphaeria</taxon>
    </lineage>
</organism>
<keyword evidence="3" id="KW-1185">Reference proteome</keyword>
<evidence type="ECO:0000256" key="1">
    <source>
        <dbReference type="SAM" id="SignalP"/>
    </source>
</evidence>
<reference evidence="2" key="1">
    <citation type="journal article" date="2020" name="Stud. Mycol.">
        <title>101 Dothideomycetes genomes: a test case for predicting lifestyles and emergence of pathogens.</title>
        <authorList>
            <person name="Haridas S."/>
            <person name="Albert R."/>
            <person name="Binder M."/>
            <person name="Bloem J."/>
            <person name="Labutti K."/>
            <person name="Salamov A."/>
            <person name="Andreopoulos B."/>
            <person name="Baker S."/>
            <person name="Barry K."/>
            <person name="Bills G."/>
            <person name="Bluhm B."/>
            <person name="Cannon C."/>
            <person name="Castanera R."/>
            <person name="Culley D."/>
            <person name="Daum C."/>
            <person name="Ezra D."/>
            <person name="Gonzalez J."/>
            <person name="Henrissat B."/>
            <person name="Kuo A."/>
            <person name="Liang C."/>
            <person name="Lipzen A."/>
            <person name="Lutzoni F."/>
            <person name="Magnuson J."/>
            <person name="Mondo S."/>
            <person name="Nolan M."/>
            <person name="Ohm R."/>
            <person name="Pangilinan J."/>
            <person name="Park H.-J."/>
            <person name="Ramirez L."/>
            <person name="Alfaro M."/>
            <person name="Sun H."/>
            <person name="Tritt A."/>
            <person name="Yoshinaga Y."/>
            <person name="Zwiers L.-H."/>
            <person name="Turgeon B."/>
            <person name="Goodwin S."/>
            <person name="Spatafora J."/>
            <person name="Crous P."/>
            <person name="Grigoriev I."/>
        </authorList>
    </citation>
    <scope>NUCLEOTIDE SEQUENCE</scope>
    <source>
        <strain evidence="2">CBS 175.79</strain>
    </source>
</reference>
<evidence type="ECO:0000313" key="2">
    <source>
        <dbReference type="EMBL" id="KAF2011235.1"/>
    </source>
</evidence>
<protein>
    <submittedName>
        <fullName evidence="2">Uncharacterized protein</fullName>
    </submittedName>
</protein>
<dbReference type="RefSeq" id="XP_033379574.1">
    <property type="nucleotide sequence ID" value="XM_033534129.1"/>
</dbReference>
<evidence type="ECO:0000313" key="3">
    <source>
        <dbReference type="Proteomes" id="UP000799778"/>
    </source>
</evidence>
<name>A0A6A5XDL7_9PLEO</name>
<dbReference type="EMBL" id="ML978074">
    <property type="protein sequence ID" value="KAF2011235.1"/>
    <property type="molecule type" value="Genomic_DNA"/>
</dbReference>
<dbReference type="AlphaFoldDB" id="A0A6A5XDL7"/>
<gene>
    <name evidence="2" type="ORF">BU24DRAFT_495458</name>
</gene>
<dbReference type="Proteomes" id="UP000799778">
    <property type="component" value="Unassembled WGS sequence"/>
</dbReference>
<accession>A0A6A5XDL7</accession>
<feature type="signal peptide" evidence="1">
    <location>
        <begin position="1"/>
        <end position="19"/>
    </location>
</feature>
<keyword evidence="1" id="KW-0732">Signal</keyword>